<dbReference type="PANTHER" id="PTHR30136">
    <property type="entry name" value="HELIX-TURN-HELIX TRANSCRIPTIONAL REGULATOR, ICLR FAMILY"/>
    <property type="match status" value="1"/>
</dbReference>
<dbReference type="InterPro" id="IPR036388">
    <property type="entry name" value="WH-like_DNA-bd_sf"/>
</dbReference>
<keyword evidence="1" id="KW-0805">Transcription regulation</keyword>
<dbReference type="PROSITE" id="PS51077">
    <property type="entry name" value="HTH_ICLR"/>
    <property type="match status" value="1"/>
</dbReference>
<accession>A0ABD6D9V5</accession>
<dbReference type="SMART" id="SM00346">
    <property type="entry name" value="HTH_ICLR"/>
    <property type="match status" value="1"/>
</dbReference>
<evidence type="ECO:0000256" key="2">
    <source>
        <dbReference type="ARBA" id="ARBA00023125"/>
    </source>
</evidence>
<feature type="domain" description="IclR-ED" evidence="5">
    <location>
        <begin position="69"/>
        <end position="253"/>
    </location>
</feature>
<dbReference type="GO" id="GO:0006355">
    <property type="term" value="P:regulation of DNA-templated transcription"/>
    <property type="evidence" value="ECO:0007669"/>
    <property type="project" value="UniProtKB-ARBA"/>
</dbReference>
<dbReference type="CDD" id="cd00090">
    <property type="entry name" value="HTH_ARSR"/>
    <property type="match status" value="1"/>
</dbReference>
<comment type="caution">
    <text evidence="6">The sequence shown here is derived from an EMBL/GenBank/DDBJ whole genome shotgun (WGS) entry which is preliminary data.</text>
</comment>
<dbReference type="SUPFAM" id="SSF55781">
    <property type="entry name" value="GAF domain-like"/>
    <property type="match status" value="1"/>
</dbReference>
<dbReference type="InterPro" id="IPR005471">
    <property type="entry name" value="Tscrpt_reg_IclR_N"/>
</dbReference>
<dbReference type="InterPro" id="IPR050707">
    <property type="entry name" value="HTH_MetabolicPath_Reg"/>
</dbReference>
<dbReference type="InterPro" id="IPR029016">
    <property type="entry name" value="GAF-like_dom_sf"/>
</dbReference>
<dbReference type="Gene3D" id="1.10.10.10">
    <property type="entry name" value="Winged helix-like DNA-binding domain superfamily/Winged helix DNA-binding domain"/>
    <property type="match status" value="1"/>
</dbReference>
<dbReference type="Pfam" id="PF09339">
    <property type="entry name" value="HTH_IclR"/>
    <property type="match status" value="1"/>
</dbReference>
<dbReference type="AlphaFoldDB" id="A0ABD6D9V5"/>
<evidence type="ECO:0000256" key="1">
    <source>
        <dbReference type="ARBA" id="ARBA00023015"/>
    </source>
</evidence>
<dbReference type="GO" id="GO:0003677">
    <property type="term" value="F:DNA binding"/>
    <property type="evidence" value="ECO:0007669"/>
    <property type="project" value="UniProtKB-KW"/>
</dbReference>
<dbReference type="RefSeq" id="WP_256395699.1">
    <property type="nucleotide sequence ID" value="NZ_JANHDJ010000002.1"/>
</dbReference>
<dbReference type="SUPFAM" id="SSF46785">
    <property type="entry name" value="Winged helix' DNA-binding domain"/>
    <property type="match status" value="1"/>
</dbReference>
<evidence type="ECO:0000259" key="5">
    <source>
        <dbReference type="PROSITE" id="PS51078"/>
    </source>
</evidence>
<dbReference type="InterPro" id="IPR014757">
    <property type="entry name" value="Tscrpt_reg_IclR_C"/>
</dbReference>
<dbReference type="InterPro" id="IPR036390">
    <property type="entry name" value="WH_DNA-bd_sf"/>
</dbReference>
<name>A0ABD6D9V5_9EURY</name>
<dbReference type="Gene3D" id="3.30.450.40">
    <property type="match status" value="1"/>
</dbReference>
<dbReference type="PANTHER" id="PTHR30136:SF35">
    <property type="entry name" value="HTH-TYPE TRANSCRIPTIONAL REGULATOR RV1719"/>
    <property type="match status" value="1"/>
</dbReference>
<feature type="domain" description="HTH iclR-type" evidence="4">
    <location>
        <begin position="9"/>
        <end position="68"/>
    </location>
</feature>
<sequence>MVDVSEFPVTATGTSVQILETLIERNGAGVTEIADVLDRSKSSVHNHLETLTGLGFVIKDGYDYRVSLRFLTIGSYARSQYPLYAAGVSEVAQLSTASGCSAGLAVLEGDSVVCLHHRLGPDTDTPRVEAGDRLPLDCTAAGKAILAALGEARRDELLAGHTFDSGTGQSHSSRSELDAELGTVRTRGLAVDREEWYPDQRGIAAAVEGVDGELRGAIYLLTATEGLSGKRFQQDLPGLVISSANSIRNTLRESETGCRE</sequence>
<reference evidence="6 7" key="1">
    <citation type="journal article" date="2019" name="Int. J. Syst. Evol. Microbiol.">
        <title>The Global Catalogue of Microorganisms (GCM) 10K type strain sequencing project: providing services to taxonomists for standard genome sequencing and annotation.</title>
        <authorList>
            <consortium name="The Broad Institute Genomics Platform"/>
            <consortium name="The Broad Institute Genome Sequencing Center for Infectious Disease"/>
            <person name="Wu L."/>
            <person name="Ma J."/>
        </authorList>
    </citation>
    <scope>NUCLEOTIDE SEQUENCE [LARGE SCALE GENOMIC DNA]</scope>
    <source>
        <strain evidence="6 7">CGMCC 1.10593</strain>
    </source>
</reference>
<dbReference type="Proteomes" id="UP001597052">
    <property type="component" value="Unassembled WGS sequence"/>
</dbReference>
<dbReference type="PROSITE" id="PS51078">
    <property type="entry name" value="ICLR_ED"/>
    <property type="match status" value="1"/>
</dbReference>
<evidence type="ECO:0000313" key="6">
    <source>
        <dbReference type="EMBL" id="MFD1641924.1"/>
    </source>
</evidence>
<gene>
    <name evidence="6" type="ORF">ACFSBW_08560</name>
</gene>
<dbReference type="InterPro" id="IPR011991">
    <property type="entry name" value="ArsR-like_HTH"/>
</dbReference>
<keyword evidence="2" id="KW-0238">DNA-binding</keyword>
<keyword evidence="7" id="KW-1185">Reference proteome</keyword>
<dbReference type="Pfam" id="PF01614">
    <property type="entry name" value="IclR_C"/>
    <property type="match status" value="1"/>
</dbReference>
<keyword evidence="3" id="KW-0804">Transcription</keyword>
<evidence type="ECO:0000259" key="4">
    <source>
        <dbReference type="PROSITE" id="PS51077"/>
    </source>
</evidence>
<protein>
    <submittedName>
        <fullName evidence="6">IclR family transcriptional regulator</fullName>
    </submittedName>
</protein>
<proteinExistence type="predicted"/>
<organism evidence="6 7">
    <name type="scientific">Halohasta litorea</name>
    <dbReference type="NCBI Taxonomy" id="869891"/>
    <lineage>
        <taxon>Archaea</taxon>
        <taxon>Methanobacteriati</taxon>
        <taxon>Methanobacteriota</taxon>
        <taxon>Stenosarchaea group</taxon>
        <taxon>Halobacteria</taxon>
        <taxon>Halobacteriales</taxon>
        <taxon>Haloferacaceae</taxon>
        <taxon>Halohasta</taxon>
    </lineage>
</organism>
<evidence type="ECO:0000256" key="3">
    <source>
        <dbReference type="ARBA" id="ARBA00023163"/>
    </source>
</evidence>
<dbReference type="EMBL" id="JBHUDM010000002">
    <property type="protein sequence ID" value="MFD1641924.1"/>
    <property type="molecule type" value="Genomic_DNA"/>
</dbReference>
<evidence type="ECO:0000313" key="7">
    <source>
        <dbReference type="Proteomes" id="UP001597052"/>
    </source>
</evidence>